<dbReference type="EMBL" id="JARBHB010000001">
    <property type="protein sequence ID" value="KAJ8897174.1"/>
    <property type="molecule type" value="Genomic_DNA"/>
</dbReference>
<protein>
    <submittedName>
        <fullName evidence="1">Uncharacterized protein</fullName>
    </submittedName>
</protein>
<dbReference type="Proteomes" id="UP001159363">
    <property type="component" value="Chromosome 1"/>
</dbReference>
<keyword evidence="2" id="KW-1185">Reference proteome</keyword>
<sequence length="280" mass="32457">MNEILFLCLKTAMDFERAGVIVGERHVTPPNLQPAYRYYASTSLRFHQRERVEETLLAGTNYFIIFKSTRRKGRRDYDASAMQGDSARGPQPTYSWKKTTGCLPYKECFEGCTTSVCDTLHRRGWCKARRATLAMAVPIKDAIPGDEETNLEHRCTIDIVLNDLIQSLPTVFTPPEWKQRFHHSARHEQHYYYYYCYFNNYFTLPTFKYFDSSPSDIPFVQDMSYVLLDMAFGRRIVGVRIHNDKSEKDGKIALLPKSLQIGRLALMCSTRKMSASCMLF</sequence>
<proteinExistence type="predicted"/>
<reference evidence="1 2" key="1">
    <citation type="submission" date="2023-02" db="EMBL/GenBank/DDBJ databases">
        <title>LHISI_Scaffold_Assembly.</title>
        <authorList>
            <person name="Stuart O.P."/>
            <person name="Cleave R."/>
            <person name="Magrath M.J.L."/>
            <person name="Mikheyev A.S."/>
        </authorList>
    </citation>
    <scope>NUCLEOTIDE SEQUENCE [LARGE SCALE GENOMIC DNA]</scope>
    <source>
        <strain evidence="1">Daus_M_001</strain>
        <tissue evidence="1">Leg muscle</tissue>
    </source>
</reference>
<comment type="caution">
    <text evidence="1">The sequence shown here is derived from an EMBL/GenBank/DDBJ whole genome shotgun (WGS) entry which is preliminary data.</text>
</comment>
<organism evidence="1 2">
    <name type="scientific">Dryococelus australis</name>
    <dbReference type="NCBI Taxonomy" id="614101"/>
    <lineage>
        <taxon>Eukaryota</taxon>
        <taxon>Metazoa</taxon>
        <taxon>Ecdysozoa</taxon>
        <taxon>Arthropoda</taxon>
        <taxon>Hexapoda</taxon>
        <taxon>Insecta</taxon>
        <taxon>Pterygota</taxon>
        <taxon>Neoptera</taxon>
        <taxon>Polyneoptera</taxon>
        <taxon>Phasmatodea</taxon>
        <taxon>Verophasmatodea</taxon>
        <taxon>Anareolatae</taxon>
        <taxon>Phasmatidae</taxon>
        <taxon>Eurycanthinae</taxon>
        <taxon>Dryococelus</taxon>
    </lineage>
</organism>
<accession>A0ABQ9ILU6</accession>
<evidence type="ECO:0000313" key="1">
    <source>
        <dbReference type="EMBL" id="KAJ8897174.1"/>
    </source>
</evidence>
<gene>
    <name evidence="1" type="ORF">PR048_002520</name>
</gene>
<evidence type="ECO:0000313" key="2">
    <source>
        <dbReference type="Proteomes" id="UP001159363"/>
    </source>
</evidence>
<name>A0ABQ9ILU6_9NEOP</name>